<accession>A0AAD7S1A1</accession>
<comment type="caution">
    <text evidence="1">The sequence shown here is derived from an EMBL/GenBank/DDBJ whole genome shotgun (WGS) entry which is preliminary data.</text>
</comment>
<evidence type="ECO:0000313" key="2">
    <source>
        <dbReference type="Proteomes" id="UP001221898"/>
    </source>
</evidence>
<evidence type="ECO:0000313" key="1">
    <source>
        <dbReference type="EMBL" id="KAJ8394127.1"/>
    </source>
</evidence>
<protein>
    <submittedName>
        <fullName evidence="1">Uncharacterized protein</fullName>
    </submittedName>
</protein>
<sequence>MCDVAQDGERQSDAIGLLTAVCAKLRLPPPPPQQQGALLELPTNSLSARCVWAVHVHKPRRMSAQPFASPITTPRHEGHLRRERERLSGTLAAGKPLRWCHLLAGRANTARGGEIGWDEGGLIREGEGQGQATLSLGVGGILRKQTATQGAVSKSDTGATFAHQARGAINHRWIAALHHGAAAENWARCESVRCRAIVAMVQKLLATAAEHLHEWLHSFGARRVRIQIEGHLIASSARLFH</sequence>
<keyword evidence="2" id="KW-1185">Reference proteome</keyword>
<name>A0AAD7S1A1_9TELE</name>
<proteinExistence type="predicted"/>
<dbReference type="EMBL" id="JAINUG010000129">
    <property type="protein sequence ID" value="KAJ8394127.1"/>
    <property type="molecule type" value="Genomic_DNA"/>
</dbReference>
<organism evidence="1 2">
    <name type="scientific">Aldrovandia affinis</name>
    <dbReference type="NCBI Taxonomy" id="143900"/>
    <lineage>
        <taxon>Eukaryota</taxon>
        <taxon>Metazoa</taxon>
        <taxon>Chordata</taxon>
        <taxon>Craniata</taxon>
        <taxon>Vertebrata</taxon>
        <taxon>Euteleostomi</taxon>
        <taxon>Actinopterygii</taxon>
        <taxon>Neopterygii</taxon>
        <taxon>Teleostei</taxon>
        <taxon>Notacanthiformes</taxon>
        <taxon>Halosauridae</taxon>
        <taxon>Aldrovandia</taxon>
    </lineage>
</organism>
<reference evidence="1" key="1">
    <citation type="journal article" date="2023" name="Science">
        <title>Genome structures resolve the early diversification of teleost fishes.</title>
        <authorList>
            <person name="Parey E."/>
            <person name="Louis A."/>
            <person name="Montfort J."/>
            <person name="Bouchez O."/>
            <person name="Roques C."/>
            <person name="Iampietro C."/>
            <person name="Lluch J."/>
            <person name="Castinel A."/>
            <person name="Donnadieu C."/>
            <person name="Desvignes T."/>
            <person name="Floi Bucao C."/>
            <person name="Jouanno E."/>
            <person name="Wen M."/>
            <person name="Mejri S."/>
            <person name="Dirks R."/>
            <person name="Jansen H."/>
            <person name="Henkel C."/>
            <person name="Chen W.J."/>
            <person name="Zahm M."/>
            <person name="Cabau C."/>
            <person name="Klopp C."/>
            <person name="Thompson A.W."/>
            <person name="Robinson-Rechavi M."/>
            <person name="Braasch I."/>
            <person name="Lecointre G."/>
            <person name="Bobe J."/>
            <person name="Postlethwait J.H."/>
            <person name="Berthelot C."/>
            <person name="Roest Crollius H."/>
            <person name="Guiguen Y."/>
        </authorList>
    </citation>
    <scope>NUCLEOTIDE SEQUENCE</scope>
    <source>
        <strain evidence="1">NC1722</strain>
    </source>
</reference>
<dbReference type="AlphaFoldDB" id="A0AAD7S1A1"/>
<dbReference type="Proteomes" id="UP001221898">
    <property type="component" value="Unassembled WGS sequence"/>
</dbReference>
<gene>
    <name evidence="1" type="ORF">AAFF_G00049320</name>
</gene>